<dbReference type="Pfam" id="PF00072">
    <property type="entry name" value="Response_reg"/>
    <property type="match status" value="1"/>
</dbReference>
<dbReference type="PROSITE" id="PS50110">
    <property type="entry name" value="RESPONSE_REGULATORY"/>
    <property type="match status" value="1"/>
</dbReference>
<dbReference type="Gene3D" id="3.40.50.2300">
    <property type="match status" value="1"/>
</dbReference>
<dbReference type="PANTHER" id="PTHR44520:SF1">
    <property type="entry name" value="TWO-COMPONENT SYSTEM REGULATORY PROTEIN"/>
    <property type="match status" value="1"/>
</dbReference>
<dbReference type="CDD" id="cd17557">
    <property type="entry name" value="REC_Rcp-like"/>
    <property type="match status" value="1"/>
</dbReference>
<feature type="domain" description="Response regulatory" evidence="2">
    <location>
        <begin position="4"/>
        <end position="131"/>
    </location>
</feature>
<evidence type="ECO:0000313" key="4">
    <source>
        <dbReference type="Proteomes" id="UP000037939"/>
    </source>
</evidence>
<protein>
    <submittedName>
        <fullName evidence="3">Response regulator rcp1</fullName>
    </submittedName>
</protein>
<dbReference type="SMART" id="SM00448">
    <property type="entry name" value="REC"/>
    <property type="match status" value="1"/>
</dbReference>
<keyword evidence="4" id="KW-1185">Reference proteome</keyword>
<dbReference type="EMBL" id="LAQT01000038">
    <property type="protein sequence ID" value="KPC49086.1"/>
    <property type="molecule type" value="Genomic_DNA"/>
</dbReference>
<keyword evidence="1" id="KW-0597">Phosphoprotein</keyword>
<name>A0A0N0GKN2_9NEIS</name>
<dbReference type="OrthoDB" id="9793549at2"/>
<dbReference type="STRING" id="857265.WG78_21240"/>
<dbReference type="PANTHER" id="PTHR44520">
    <property type="entry name" value="RESPONSE REGULATOR RCP1-RELATED"/>
    <property type="match status" value="1"/>
</dbReference>
<dbReference type="InterPro" id="IPR052893">
    <property type="entry name" value="TCS_response_regulator"/>
</dbReference>
<evidence type="ECO:0000256" key="1">
    <source>
        <dbReference type="PROSITE-ProRule" id="PRU00169"/>
    </source>
</evidence>
<evidence type="ECO:0000313" key="3">
    <source>
        <dbReference type="EMBL" id="KPC49086.1"/>
    </source>
</evidence>
<dbReference type="Proteomes" id="UP000037939">
    <property type="component" value="Unassembled WGS sequence"/>
</dbReference>
<reference evidence="3 4" key="1">
    <citation type="submission" date="2015-07" db="EMBL/GenBank/DDBJ databases">
        <title>Draft genome sequence of the Amantichitinum ursilacus IGB-41, a new chitin-degrading bacterium.</title>
        <authorList>
            <person name="Kirstahler P."/>
            <person name="Guenther M."/>
            <person name="Grumaz C."/>
            <person name="Rupp S."/>
            <person name="Zibek S."/>
            <person name="Sohn K."/>
        </authorList>
    </citation>
    <scope>NUCLEOTIDE SEQUENCE [LARGE SCALE GENOMIC DNA]</scope>
    <source>
        <strain evidence="3 4">IGB-41</strain>
    </source>
</reference>
<dbReference type="RefSeq" id="WP_053939984.1">
    <property type="nucleotide sequence ID" value="NZ_LAQT01000038.1"/>
</dbReference>
<dbReference type="InterPro" id="IPR011006">
    <property type="entry name" value="CheY-like_superfamily"/>
</dbReference>
<dbReference type="PATRIC" id="fig|857265.3.peg.4346"/>
<accession>A0A0N0GKN2</accession>
<comment type="caution">
    <text evidence="3">The sequence shown here is derived from an EMBL/GenBank/DDBJ whole genome shotgun (WGS) entry which is preliminary data.</text>
</comment>
<gene>
    <name evidence="3" type="primary">rcp1</name>
    <name evidence="3" type="ORF">WG78_21240</name>
</gene>
<dbReference type="AlphaFoldDB" id="A0A0N0GKN2"/>
<sequence>MLKPILLVEDNPKDLELTLVALERSQLANDVVVVRDGAEALDYLFRRSEHADRAEGNPAVILLDLKLPRVDGLEVLKIVRETPDLRAVPVVMLTSSREEPDLARAYELGVNAYVVKPVEFRDFVAAIADLGVFWAVLNEPPPGSARYRLHHQRSPRS</sequence>
<dbReference type="InterPro" id="IPR001789">
    <property type="entry name" value="Sig_transdc_resp-reg_receiver"/>
</dbReference>
<feature type="modified residue" description="4-aspartylphosphate" evidence="1">
    <location>
        <position position="64"/>
    </location>
</feature>
<proteinExistence type="predicted"/>
<evidence type="ECO:0000259" key="2">
    <source>
        <dbReference type="PROSITE" id="PS50110"/>
    </source>
</evidence>
<organism evidence="3 4">
    <name type="scientific">Amantichitinum ursilacus</name>
    <dbReference type="NCBI Taxonomy" id="857265"/>
    <lineage>
        <taxon>Bacteria</taxon>
        <taxon>Pseudomonadati</taxon>
        <taxon>Pseudomonadota</taxon>
        <taxon>Betaproteobacteria</taxon>
        <taxon>Neisseriales</taxon>
        <taxon>Chitinibacteraceae</taxon>
        <taxon>Amantichitinum</taxon>
    </lineage>
</organism>
<dbReference type="SUPFAM" id="SSF52172">
    <property type="entry name" value="CheY-like"/>
    <property type="match status" value="1"/>
</dbReference>
<dbReference type="GO" id="GO:0000160">
    <property type="term" value="P:phosphorelay signal transduction system"/>
    <property type="evidence" value="ECO:0007669"/>
    <property type="project" value="InterPro"/>
</dbReference>